<reference evidence="8 9" key="1">
    <citation type="submission" date="2017-09" db="EMBL/GenBank/DDBJ databases">
        <title>Depth-based differentiation of microbial function through sediment-hosted aquifers and enrichment of novel symbionts in the deep terrestrial subsurface.</title>
        <authorList>
            <person name="Probst A.J."/>
            <person name="Ladd B."/>
            <person name="Jarett J.K."/>
            <person name="Geller-Mcgrath D.E."/>
            <person name="Sieber C.M."/>
            <person name="Emerson J.B."/>
            <person name="Anantharaman K."/>
            <person name="Thomas B.C."/>
            <person name="Malmstrom R."/>
            <person name="Stieglmeier M."/>
            <person name="Klingl A."/>
            <person name="Woyke T."/>
            <person name="Ryan C.M."/>
            <person name="Banfield J.F."/>
        </authorList>
    </citation>
    <scope>NUCLEOTIDE SEQUENCE [LARGE SCALE GENOMIC DNA]</scope>
    <source>
        <strain evidence="8">CG08_land_8_20_14_0_20_40_16</strain>
    </source>
</reference>
<dbReference type="InterPro" id="IPR036249">
    <property type="entry name" value="Thioredoxin-like_sf"/>
</dbReference>
<dbReference type="InterPro" id="IPR012336">
    <property type="entry name" value="Thioredoxin-like_fold"/>
</dbReference>
<gene>
    <name evidence="8" type="ORF">COT24_02555</name>
</gene>
<dbReference type="EMBL" id="PEXU01000030">
    <property type="protein sequence ID" value="PIS42654.1"/>
    <property type="molecule type" value="Genomic_DNA"/>
</dbReference>
<dbReference type="PANTHER" id="PTHR13887:SF14">
    <property type="entry name" value="DISULFIDE BOND FORMATION PROTEIN D"/>
    <property type="match status" value="1"/>
</dbReference>
<keyword evidence="4" id="KW-1015">Disulfide bond</keyword>
<evidence type="ECO:0000256" key="1">
    <source>
        <dbReference type="ARBA" id="ARBA00005791"/>
    </source>
</evidence>
<accession>A0A2H0YVY0</accession>
<evidence type="ECO:0000256" key="3">
    <source>
        <dbReference type="ARBA" id="ARBA00023002"/>
    </source>
</evidence>
<comment type="caution">
    <text evidence="8">The sequence shown here is derived from an EMBL/GenBank/DDBJ whole genome shotgun (WGS) entry which is preliminary data.</text>
</comment>
<keyword evidence="6" id="KW-0472">Membrane</keyword>
<evidence type="ECO:0000256" key="4">
    <source>
        <dbReference type="ARBA" id="ARBA00023157"/>
    </source>
</evidence>
<dbReference type="GO" id="GO:0016491">
    <property type="term" value="F:oxidoreductase activity"/>
    <property type="evidence" value="ECO:0007669"/>
    <property type="project" value="UniProtKB-KW"/>
</dbReference>
<keyword evidence="6" id="KW-0812">Transmembrane</keyword>
<dbReference type="Gene3D" id="3.40.30.10">
    <property type="entry name" value="Glutaredoxin"/>
    <property type="match status" value="1"/>
</dbReference>
<feature type="domain" description="Thioredoxin" evidence="7">
    <location>
        <begin position="31"/>
        <end position="227"/>
    </location>
</feature>
<evidence type="ECO:0000259" key="7">
    <source>
        <dbReference type="PROSITE" id="PS51352"/>
    </source>
</evidence>
<comment type="similarity">
    <text evidence="1">Belongs to the thioredoxin family. DsbA subfamily.</text>
</comment>
<dbReference type="InterPro" id="IPR013766">
    <property type="entry name" value="Thioredoxin_domain"/>
</dbReference>
<name>A0A2H0YVY0_9BACT</name>
<evidence type="ECO:0000313" key="8">
    <source>
        <dbReference type="EMBL" id="PIS42654.1"/>
    </source>
</evidence>
<keyword evidence="2" id="KW-0732">Signal</keyword>
<evidence type="ECO:0000313" key="9">
    <source>
        <dbReference type="Proteomes" id="UP000231542"/>
    </source>
</evidence>
<evidence type="ECO:0000256" key="2">
    <source>
        <dbReference type="ARBA" id="ARBA00022729"/>
    </source>
</evidence>
<organism evidence="8 9">
    <name type="scientific">Candidatus Kerfeldbacteria bacterium CG08_land_8_20_14_0_20_40_16</name>
    <dbReference type="NCBI Taxonomy" id="2014244"/>
    <lineage>
        <taxon>Bacteria</taxon>
        <taxon>Candidatus Kerfeldiibacteriota</taxon>
    </lineage>
</organism>
<dbReference type="Pfam" id="PF13462">
    <property type="entry name" value="Thioredoxin_4"/>
    <property type="match status" value="1"/>
</dbReference>
<keyword evidence="3" id="KW-0560">Oxidoreductase</keyword>
<protein>
    <recommendedName>
        <fullName evidence="7">Thioredoxin domain-containing protein</fullName>
    </recommendedName>
</protein>
<keyword evidence="5" id="KW-0676">Redox-active center</keyword>
<evidence type="ECO:0000256" key="6">
    <source>
        <dbReference type="SAM" id="Phobius"/>
    </source>
</evidence>
<evidence type="ECO:0000256" key="5">
    <source>
        <dbReference type="ARBA" id="ARBA00023284"/>
    </source>
</evidence>
<proteinExistence type="inferred from homology"/>
<dbReference type="AlphaFoldDB" id="A0A2H0YVY0"/>
<keyword evidence="6" id="KW-1133">Transmembrane helix</keyword>
<sequence length="229" mass="24604">MEDNQEQKTSKEFLGGMSPKASFILGLAVGIAILSLAGFITLLVTSNNGTDSKVAGTSQDHIRGDQNASVTLVEFSDFQCPYCSRLEPTLSALLDEYKGKIRLIYKHFPLTSIHDQAEPAAEASECAADQGKFWEFHDALYDDQSKLADGYYSELASQLGLNKSKFDDCLNSGKYKQKVADNSAEAQAAGAQGTPYTVVVDSKGKTVPLNGAVSQSNFETVINQALGGE</sequence>
<feature type="transmembrane region" description="Helical" evidence="6">
    <location>
        <begin position="21"/>
        <end position="44"/>
    </location>
</feature>
<dbReference type="Proteomes" id="UP000231542">
    <property type="component" value="Unassembled WGS sequence"/>
</dbReference>
<dbReference type="PANTHER" id="PTHR13887">
    <property type="entry name" value="GLUTATHIONE S-TRANSFERASE KAPPA"/>
    <property type="match status" value="1"/>
</dbReference>
<dbReference type="PROSITE" id="PS51352">
    <property type="entry name" value="THIOREDOXIN_2"/>
    <property type="match status" value="1"/>
</dbReference>
<dbReference type="SUPFAM" id="SSF52833">
    <property type="entry name" value="Thioredoxin-like"/>
    <property type="match status" value="1"/>
</dbReference>